<name>A0A117NX11_9ACTN</name>
<dbReference type="Proteomes" id="UP000054375">
    <property type="component" value="Unassembled WGS sequence"/>
</dbReference>
<accession>A0A101RSJ8</accession>
<dbReference type="KEGG" id="sge:DWG14_08170"/>
<dbReference type="RefSeq" id="WP_062030891.1">
    <property type="nucleotide sequence ID" value="NZ_CP032427.1"/>
</dbReference>
<gene>
    <name evidence="1" type="primary">rhaM_3</name>
    <name evidence="2" type="ORF">AQJ54_34975</name>
    <name evidence="1" type="ORF">DWG14_08170</name>
</gene>
<organism evidence="2 3">
    <name type="scientific">Streptomyces griseorubiginosus</name>
    <dbReference type="NCBI Taxonomy" id="67304"/>
    <lineage>
        <taxon>Bacteria</taxon>
        <taxon>Bacillati</taxon>
        <taxon>Actinomycetota</taxon>
        <taxon>Actinomycetes</taxon>
        <taxon>Kitasatosporales</taxon>
        <taxon>Streptomycetaceae</taxon>
        <taxon>Streptomyces</taxon>
    </lineage>
</organism>
<dbReference type="GeneID" id="91286957"/>
<dbReference type="EMBL" id="CP032427">
    <property type="protein sequence ID" value="AYC43862.1"/>
    <property type="molecule type" value="Genomic_DNA"/>
</dbReference>
<dbReference type="SUPFAM" id="SSF54909">
    <property type="entry name" value="Dimeric alpha+beta barrel"/>
    <property type="match status" value="1"/>
</dbReference>
<evidence type="ECO:0000313" key="4">
    <source>
        <dbReference type="Proteomes" id="UP000265765"/>
    </source>
</evidence>
<dbReference type="Gene3D" id="3.30.70.100">
    <property type="match status" value="1"/>
</dbReference>
<dbReference type="AlphaFoldDB" id="A0A117NX11"/>
<evidence type="ECO:0000313" key="3">
    <source>
        <dbReference type="Proteomes" id="UP000054375"/>
    </source>
</evidence>
<reference evidence="2 3" key="1">
    <citation type="submission" date="2015-10" db="EMBL/GenBank/DDBJ databases">
        <title>Draft genome sequence of Streptomyces griseorubiginosus DSM 40469, type strain for the species Streptomyces griseorubiginosus.</title>
        <authorList>
            <person name="Ruckert C."/>
            <person name="Winkler A."/>
            <person name="Kalinowski J."/>
            <person name="Kampfer P."/>
            <person name="Glaeser S."/>
        </authorList>
    </citation>
    <scope>NUCLEOTIDE SEQUENCE [LARGE SCALE GENOMIC DNA]</scope>
    <source>
        <strain evidence="2 3">DSM 40469</strain>
    </source>
</reference>
<keyword evidence="1" id="KW-0413">Isomerase</keyword>
<dbReference type="PANTHER" id="PTHR34389">
    <property type="entry name" value="L-RHAMNOSE MUTAROTASE"/>
    <property type="match status" value="1"/>
</dbReference>
<accession>A0A117NX11</accession>
<keyword evidence="3" id="KW-1185">Reference proteome</keyword>
<evidence type="ECO:0000313" key="1">
    <source>
        <dbReference type="EMBL" id="AYC43862.1"/>
    </source>
</evidence>
<sequence length="115" mass="13497">MKRIAQTIRLRPEHREEYLRLHSAVWPGVEAALLRANIRNYSIYLHGDVLFAYMEYIGDDFEADMASIEADPETQRWWKHTDPCQEPFPDRGEGRQWTELPEVWHLSAPTDDATA</sequence>
<dbReference type="EMBL" id="LMWV01000030">
    <property type="protein sequence ID" value="KUN60987.1"/>
    <property type="molecule type" value="Genomic_DNA"/>
</dbReference>
<dbReference type="EC" id="5.1.3.32" evidence="1"/>
<dbReference type="InterPro" id="IPR011008">
    <property type="entry name" value="Dimeric_a/b-barrel"/>
</dbReference>
<dbReference type="InterPro" id="IPR008000">
    <property type="entry name" value="Rham/fucose_mutarotase"/>
</dbReference>
<dbReference type="Proteomes" id="UP000265765">
    <property type="component" value="Chromosome"/>
</dbReference>
<dbReference type="Pfam" id="PF05336">
    <property type="entry name" value="rhaM"/>
    <property type="match status" value="1"/>
</dbReference>
<protein>
    <submittedName>
        <fullName evidence="2">L-rhamnose 1-epimerase</fullName>
    </submittedName>
    <submittedName>
        <fullName evidence="1">L-rhamnose mutarotase</fullName>
        <ecNumber evidence="1">5.1.3.32</ecNumber>
    </submittedName>
</protein>
<dbReference type="GO" id="GO:0062192">
    <property type="term" value="F:L-rhamnose mutarotase activity"/>
    <property type="evidence" value="ECO:0007669"/>
    <property type="project" value="UniProtKB-EC"/>
</dbReference>
<dbReference type="OrthoDB" id="9799608at2"/>
<reference evidence="1 4" key="2">
    <citation type="submission" date="2018-09" db="EMBL/GenBank/DDBJ databases">
        <title>Production of Trimethoprim by Streptomyces sp. 3E-1.</title>
        <authorList>
            <person name="Kang H.J."/>
            <person name="Kim S.B."/>
        </authorList>
    </citation>
    <scope>NUCLEOTIDE SEQUENCE [LARGE SCALE GENOMIC DNA]</scope>
    <source>
        <strain evidence="1 4">3E-1</strain>
    </source>
</reference>
<dbReference type="PANTHER" id="PTHR34389:SF2">
    <property type="entry name" value="L-RHAMNOSE MUTAROTASE"/>
    <property type="match status" value="1"/>
</dbReference>
<evidence type="ECO:0000313" key="2">
    <source>
        <dbReference type="EMBL" id="KUN60987.1"/>
    </source>
</evidence>
<proteinExistence type="predicted"/>